<dbReference type="OrthoDB" id="8781368at2"/>
<protein>
    <submittedName>
        <fullName evidence="1">Uncharacterized protein</fullName>
    </submittedName>
</protein>
<proteinExistence type="predicted"/>
<keyword evidence="2" id="KW-1185">Reference proteome</keyword>
<accession>A0A418X352</accession>
<gene>
    <name evidence="1" type="ORF">D3870_13510</name>
</gene>
<reference evidence="1 2" key="1">
    <citation type="submission" date="2018-09" db="EMBL/GenBank/DDBJ databases">
        <authorList>
            <person name="Zhu H."/>
        </authorList>
    </citation>
    <scope>NUCLEOTIDE SEQUENCE [LARGE SCALE GENOMIC DNA]</scope>
    <source>
        <strain evidence="1 2">K2R10-39</strain>
    </source>
</reference>
<evidence type="ECO:0000313" key="1">
    <source>
        <dbReference type="EMBL" id="RJG06879.1"/>
    </source>
</evidence>
<dbReference type="Proteomes" id="UP000285190">
    <property type="component" value="Unassembled WGS sequence"/>
</dbReference>
<dbReference type="RefSeq" id="WP_119739849.1">
    <property type="nucleotide sequence ID" value="NZ_QYUN01000002.1"/>
</dbReference>
<comment type="caution">
    <text evidence="1">The sequence shown here is derived from an EMBL/GenBank/DDBJ whole genome shotgun (WGS) entry which is preliminary data.</text>
</comment>
<name>A0A418X352_9BURK</name>
<sequence>MSALLISQPSPVRSYVANVGHAGRALIAALLGIGGGAATADNHVAGDTDAQRLSLFRLYSLASPYDSVMPDLAQELRYIATRAN</sequence>
<evidence type="ECO:0000313" key="2">
    <source>
        <dbReference type="Proteomes" id="UP000285190"/>
    </source>
</evidence>
<dbReference type="AlphaFoldDB" id="A0A418X352"/>
<dbReference type="EMBL" id="QYUN01000002">
    <property type="protein sequence ID" value="RJG06879.1"/>
    <property type="molecule type" value="Genomic_DNA"/>
</dbReference>
<organism evidence="1 2">
    <name type="scientific">Noviherbaspirillum cavernae</name>
    <dbReference type="NCBI Taxonomy" id="2320862"/>
    <lineage>
        <taxon>Bacteria</taxon>
        <taxon>Pseudomonadati</taxon>
        <taxon>Pseudomonadota</taxon>
        <taxon>Betaproteobacteria</taxon>
        <taxon>Burkholderiales</taxon>
        <taxon>Oxalobacteraceae</taxon>
        <taxon>Noviherbaspirillum</taxon>
    </lineage>
</organism>